<dbReference type="NCBIfam" id="NF004088">
    <property type="entry name" value="PRK05590.1"/>
    <property type="match status" value="1"/>
</dbReference>
<evidence type="ECO:0000313" key="2">
    <source>
        <dbReference type="Proteomes" id="UP001158045"/>
    </source>
</evidence>
<evidence type="ECO:0000313" key="1">
    <source>
        <dbReference type="EMBL" id="MDH8677744.1"/>
    </source>
</evidence>
<accession>A0ABT6NBG5</accession>
<dbReference type="PANTHER" id="PTHR33747:SF1">
    <property type="entry name" value="ADENYLATE CYCLASE-ASSOCIATED CAP C-TERMINAL DOMAIN-CONTAINING PROTEIN"/>
    <property type="match status" value="1"/>
</dbReference>
<sequence>MSLFEQWNAILEGKGLTQEQSEEFWNAYLAHEKVIYDEILAKKVEDGIDKITGTLKEFGEKHELEPILAVGFIDGIHTSFKEEISLEEMTEESELNYTIDFEKLFLNMHKAKADWLYNIPLWKEILTKEQMKAIKKEYVDSVTVRVENKIGRNEPCPCGSGKKYKKCCIDKE</sequence>
<gene>
    <name evidence="1" type="ORF">QE109_06275</name>
</gene>
<dbReference type="InterPro" id="IPR004027">
    <property type="entry name" value="SEC_C_motif"/>
</dbReference>
<proteinExistence type="predicted"/>
<dbReference type="Pfam" id="PF02810">
    <property type="entry name" value="SEC-C"/>
    <property type="match status" value="1"/>
</dbReference>
<dbReference type="Gene3D" id="3.10.450.50">
    <property type="match status" value="1"/>
</dbReference>
<organism evidence="1 2">
    <name type="scientific">Fusibacter bizertensis</name>
    <dbReference type="NCBI Taxonomy" id="1488331"/>
    <lineage>
        <taxon>Bacteria</taxon>
        <taxon>Bacillati</taxon>
        <taxon>Bacillota</taxon>
        <taxon>Clostridia</taxon>
        <taxon>Eubacteriales</taxon>
        <taxon>Eubacteriales Family XII. Incertae Sedis</taxon>
        <taxon>Fusibacter</taxon>
    </lineage>
</organism>
<dbReference type="EMBL" id="JARYZI010000003">
    <property type="protein sequence ID" value="MDH8677744.1"/>
    <property type="molecule type" value="Genomic_DNA"/>
</dbReference>
<protein>
    <submittedName>
        <fullName evidence="1">SEC-C metal-binding domain-containing protein</fullName>
    </submittedName>
</protein>
<dbReference type="PANTHER" id="PTHR33747">
    <property type="entry name" value="UPF0225 PROTEIN SCO1677"/>
    <property type="match status" value="1"/>
</dbReference>
<keyword evidence="2" id="KW-1185">Reference proteome</keyword>
<dbReference type="RefSeq" id="WP_281093565.1">
    <property type="nucleotide sequence ID" value="NZ_JARYZI010000003.1"/>
</dbReference>
<dbReference type="SUPFAM" id="SSF103642">
    <property type="entry name" value="Sec-C motif"/>
    <property type="match status" value="1"/>
</dbReference>
<name>A0ABT6NBG5_9FIRM</name>
<reference evidence="1 2" key="1">
    <citation type="submission" date="2023-04" db="EMBL/GenBank/DDBJ databases">
        <title>Fusibacter bizertensis strain WBS, isolated from littoral bottom sediments of the Arctic seas - biochemical and genomic analysis.</title>
        <authorList>
            <person name="Brioukhanov A.L."/>
        </authorList>
    </citation>
    <scope>NUCLEOTIDE SEQUENCE [LARGE SCALE GENOMIC DNA]</scope>
    <source>
        <strain evidence="1 2">WBS</strain>
    </source>
</reference>
<dbReference type="Proteomes" id="UP001158045">
    <property type="component" value="Unassembled WGS sequence"/>
</dbReference>
<comment type="caution">
    <text evidence="1">The sequence shown here is derived from an EMBL/GenBank/DDBJ whole genome shotgun (WGS) entry which is preliminary data.</text>
</comment>